<protein>
    <submittedName>
        <fullName evidence="3">Uncharacterized protein</fullName>
    </submittedName>
</protein>
<keyword evidence="4" id="KW-1185">Reference proteome</keyword>
<evidence type="ECO:0000313" key="4">
    <source>
        <dbReference type="Proteomes" id="UP000002384"/>
    </source>
</evidence>
<evidence type="ECO:0000313" key="3">
    <source>
        <dbReference type="EMBL" id="ACK73391.1"/>
    </source>
</evidence>
<feature type="transmembrane region" description="Helical" evidence="2">
    <location>
        <begin position="52"/>
        <end position="68"/>
    </location>
</feature>
<feature type="transmembrane region" description="Helical" evidence="2">
    <location>
        <begin position="88"/>
        <end position="107"/>
    </location>
</feature>
<keyword evidence="2" id="KW-1133">Transmembrane helix</keyword>
<keyword evidence="1" id="KW-0175">Coiled coil</keyword>
<dbReference type="InterPro" id="IPR047709">
    <property type="entry name" value="HpsJ-like"/>
</dbReference>
<dbReference type="AlphaFoldDB" id="B7KFR6"/>
<sequence length="267" mass="29804">MISSAYTSLCLKLMGVIFILSFLLDVITFAIPFQWQNSQWQISFVTTIVDRGVVPLVAMAMILIGYWIDNASGVVAKKSSLLSLKLPVFILASLLGLVFLLLVPVHLNNLNRAQATALEQIQQGVGQGEQQINAFLTQLNSISQNPQQLSGQIQQFQQILETGTFQGQQLSAQQLEQLKRQNDQLKGLRDLAQNPQDFKKRVEEIKNQLQTQLNKRQQNAESRAKTEALKQGLRIGLSSLMLAIVYSAIGWLGIRNVFTASPKEGRR</sequence>
<dbReference type="HOGENOM" id="CLU_093778_0_0_3"/>
<dbReference type="OrthoDB" id="532366at2"/>
<evidence type="ECO:0000256" key="1">
    <source>
        <dbReference type="SAM" id="Coils"/>
    </source>
</evidence>
<gene>
    <name evidence="3" type="ordered locus">PCC7424_5039</name>
</gene>
<evidence type="ECO:0000256" key="2">
    <source>
        <dbReference type="SAM" id="Phobius"/>
    </source>
</evidence>
<dbReference type="RefSeq" id="WP_015956971.1">
    <property type="nucleotide sequence ID" value="NC_011729.1"/>
</dbReference>
<dbReference type="STRING" id="65393.PCC7424_5039"/>
<keyword evidence="2" id="KW-0812">Transmembrane</keyword>
<name>B7KFR6_GLOC7</name>
<reference evidence="4" key="1">
    <citation type="journal article" date="2011" name="MBio">
        <title>Novel metabolic attributes of the genus Cyanothece, comprising a group of unicellular nitrogen-fixing Cyanobacteria.</title>
        <authorList>
            <person name="Bandyopadhyay A."/>
            <person name="Elvitigala T."/>
            <person name="Welsh E."/>
            <person name="Stockel J."/>
            <person name="Liberton M."/>
            <person name="Min H."/>
            <person name="Sherman L.A."/>
            <person name="Pakrasi H.B."/>
        </authorList>
    </citation>
    <scope>NUCLEOTIDE SEQUENCE [LARGE SCALE GENOMIC DNA]</scope>
    <source>
        <strain evidence="4">PCC 7424</strain>
    </source>
</reference>
<dbReference type="Proteomes" id="UP000002384">
    <property type="component" value="Chromosome"/>
</dbReference>
<organism evidence="3 4">
    <name type="scientific">Gloeothece citriformis (strain PCC 7424)</name>
    <name type="common">Cyanothece sp. (strain PCC 7424)</name>
    <dbReference type="NCBI Taxonomy" id="65393"/>
    <lineage>
        <taxon>Bacteria</taxon>
        <taxon>Bacillati</taxon>
        <taxon>Cyanobacteriota</taxon>
        <taxon>Cyanophyceae</taxon>
        <taxon>Oscillatoriophycideae</taxon>
        <taxon>Chroococcales</taxon>
        <taxon>Aphanothecaceae</taxon>
        <taxon>Gloeothece</taxon>
        <taxon>Gloeothece citriformis</taxon>
    </lineage>
</organism>
<dbReference type="eggNOG" id="COG3206">
    <property type="taxonomic scope" value="Bacteria"/>
</dbReference>
<dbReference type="NCBIfam" id="NF038305">
    <property type="entry name" value="HpsJ_fam"/>
    <property type="match status" value="1"/>
</dbReference>
<accession>B7KFR6</accession>
<feature type="coiled-coil region" evidence="1">
    <location>
        <begin position="168"/>
        <end position="219"/>
    </location>
</feature>
<dbReference type="EMBL" id="CP001291">
    <property type="protein sequence ID" value="ACK73391.1"/>
    <property type="molecule type" value="Genomic_DNA"/>
</dbReference>
<keyword evidence="2" id="KW-0472">Membrane</keyword>
<dbReference type="KEGG" id="cyc:PCC7424_5039"/>
<feature type="transmembrane region" description="Helical" evidence="2">
    <location>
        <begin position="233"/>
        <end position="254"/>
    </location>
</feature>
<proteinExistence type="predicted"/>
<feature type="transmembrane region" description="Helical" evidence="2">
    <location>
        <begin position="6"/>
        <end position="31"/>
    </location>
</feature>